<organism evidence="1 2">
    <name type="scientific">Hibiscus sabdariffa</name>
    <name type="common">roselle</name>
    <dbReference type="NCBI Taxonomy" id="183260"/>
    <lineage>
        <taxon>Eukaryota</taxon>
        <taxon>Viridiplantae</taxon>
        <taxon>Streptophyta</taxon>
        <taxon>Embryophyta</taxon>
        <taxon>Tracheophyta</taxon>
        <taxon>Spermatophyta</taxon>
        <taxon>Magnoliopsida</taxon>
        <taxon>eudicotyledons</taxon>
        <taxon>Gunneridae</taxon>
        <taxon>Pentapetalae</taxon>
        <taxon>rosids</taxon>
        <taxon>malvids</taxon>
        <taxon>Malvales</taxon>
        <taxon>Malvaceae</taxon>
        <taxon>Malvoideae</taxon>
        <taxon>Hibiscus</taxon>
    </lineage>
</organism>
<protein>
    <submittedName>
        <fullName evidence="1">Uncharacterized protein</fullName>
    </submittedName>
</protein>
<proteinExistence type="predicted"/>
<dbReference type="EMBL" id="JBBPBM010000007">
    <property type="protein sequence ID" value="KAK8574810.1"/>
    <property type="molecule type" value="Genomic_DNA"/>
</dbReference>
<evidence type="ECO:0000313" key="1">
    <source>
        <dbReference type="EMBL" id="KAK8574810.1"/>
    </source>
</evidence>
<gene>
    <name evidence="1" type="ORF">V6N12_062488</name>
</gene>
<keyword evidence="2" id="KW-1185">Reference proteome</keyword>
<dbReference type="Proteomes" id="UP001472677">
    <property type="component" value="Unassembled WGS sequence"/>
</dbReference>
<sequence length="93" mass="10534">MTQKELAAQSYKPIQYVVPRITWGPLQIDAFLGGGDVYSMESPDDFTINQVLDHHWGVLNDEDITRHQSHTLSMLVNDSSGVLNLVTDVFFRL</sequence>
<accession>A0ABR2F8Z8</accession>
<comment type="caution">
    <text evidence="1">The sequence shown here is derived from an EMBL/GenBank/DDBJ whole genome shotgun (WGS) entry which is preliminary data.</text>
</comment>
<reference evidence="1 2" key="1">
    <citation type="journal article" date="2024" name="G3 (Bethesda)">
        <title>Genome assembly of Hibiscus sabdariffa L. provides insights into metabolisms of medicinal natural products.</title>
        <authorList>
            <person name="Kim T."/>
        </authorList>
    </citation>
    <scope>NUCLEOTIDE SEQUENCE [LARGE SCALE GENOMIC DNA]</scope>
    <source>
        <strain evidence="1">TK-2024</strain>
        <tissue evidence="1">Old leaves</tissue>
    </source>
</reference>
<name>A0ABR2F8Z8_9ROSI</name>
<evidence type="ECO:0000313" key="2">
    <source>
        <dbReference type="Proteomes" id="UP001472677"/>
    </source>
</evidence>